<accession>A0A2S4VTR8</accession>
<protein>
    <recommendedName>
        <fullName evidence="2">PSP proline-rich domain-containing protein</fullName>
    </recommendedName>
</protein>
<feature type="compositionally biased region" description="Basic and acidic residues" evidence="1">
    <location>
        <begin position="561"/>
        <end position="572"/>
    </location>
</feature>
<reference evidence="3" key="1">
    <citation type="submission" date="2017-12" db="EMBL/GenBank/DDBJ databases">
        <title>Gene loss provides genomic basis for host adaptation in cereal stripe rust fungi.</title>
        <authorList>
            <person name="Xia C."/>
        </authorList>
    </citation>
    <scope>NUCLEOTIDE SEQUENCE [LARGE SCALE GENOMIC DNA]</scope>
    <source>
        <strain evidence="3">93-210</strain>
    </source>
</reference>
<dbReference type="InterPro" id="IPR007180">
    <property type="entry name" value="DUF382"/>
</dbReference>
<dbReference type="SMART" id="SM00581">
    <property type="entry name" value="PSP"/>
    <property type="match status" value="1"/>
</dbReference>
<dbReference type="PANTHER" id="PTHR12785">
    <property type="entry name" value="SPLICING FACTOR 3B"/>
    <property type="match status" value="1"/>
</dbReference>
<dbReference type="PANTHER" id="PTHR12785:SF6">
    <property type="entry name" value="SPLICING FACTOR 3B SUBUNIT 2"/>
    <property type="match status" value="1"/>
</dbReference>
<feature type="region of interest" description="Disordered" evidence="1">
    <location>
        <begin position="423"/>
        <end position="468"/>
    </location>
</feature>
<dbReference type="EMBL" id="PKSL01000028">
    <property type="protein sequence ID" value="POW12922.1"/>
    <property type="molecule type" value="Genomic_DNA"/>
</dbReference>
<feature type="compositionally biased region" description="Acidic residues" evidence="1">
    <location>
        <begin position="174"/>
        <end position="184"/>
    </location>
</feature>
<dbReference type="VEuPathDB" id="FungiDB:PSTT_04106"/>
<proteinExistence type="predicted"/>
<evidence type="ECO:0000313" key="4">
    <source>
        <dbReference type="Proteomes" id="UP000239156"/>
    </source>
</evidence>
<dbReference type="InterPro" id="IPR006568">
    <property type="entry name" value="PSP_pro-rich"/>
</dbReference>
<dbReference type="AlphaFoldDB" id="A0A2S4VTR8"/>
<feature type="region of interest" description="Disordered" evidence="1">
    <location>
        <begin position="76"/>
        <end position="119"/>
    </location>
</feature>
<feature type="region of interest" description="Disordered" evidence="1">
    <location>
        <begin position="526"/>
        <end position="624"/>
    </location>
</feature>
<comment type="caution">
    <text evidence="3">The sequence shown here is derived from an EMBL/GenBank/DDBJ whole genome shotgun (WGS) entry which is preliminary data.</text>
</comment>
<sequence>MVLCQAVGNGQEEVRNSVFHLQPHKMASVIVNGNDLNGHPSKTKGLTRGQLKRLKQKQKPKRTTTLKLKRGGLTQQQPNELFPDRPSTYVPTHQDTRGAAGRRNGIEEDDETDDMHSSVSSVVDDTLTGIGEMDDTTRELFADVFAKFQPTDQDAPTIEEENPEDPGKGQVIYSDDEMPSDGDSDAPKPDISKRKQRKMARLTVAELKRLVKKPEVVEWVDVTAQDPKLLVQLKSYIADTGIATQRDAIKEKESEQSLRQKTRERVQPKMGKIDIDYQKLHDAFFKYQVPPVMTTFGEMLSALFHSFVACLQSEKALNLRLYHEGKEFETKLKEKRPGDLSEDLKEALSIPPLAPPPWLIAMQRYGPPPSYPNLKIPGLNAPIPEGAQWGYHPGGWGKPPTDEFGRPLYGDVFGKLPSLITMRRESEEESDGEGAGPSTAEGTQTPTGLETPSGLASITSTVPGGLETPDFIELRKRREGPGAVEPEIDTGPKSLYHVIPEKESKITGFMGSERVYDVRGISQHGHNVSMLGQEDRGTKRKATGGVDVALDPSELEGLSEDQLRQRYEESKQRSNGGGVGNQQGGREDLSDLVAQESAKRKGKTDSSNPSSSKNRDREKEKFKF</sequence>
<feature type="compositionally biased region" description="Polar residues" evidence="1">
    <location>
        <begin position="440"/>
        <end position="462"/>
    </location>
</feature>
<dbReference type="VEuPathDB" id="FungiDB:PSHT_07213"/>
<gene>
    <name evidence="3" type="ORF">PSTT_04106</name>
</gene>
<dbReference type="InterPro" id="IPR052584">
    <property type="entry name" value="U2_snRNP_Complex_Component"/>
</dbReference>
<feature type="domain" description="PSP proline-rich" evidence="2">
    <location>
        <begin position="332"/>
        <end position="385"/>
    </location>
</feature>
<dbReference type="GO" id="GO:0005634">
    <property type="term" value="C:nucleus"/>
    <property type="evidence" value="ECO:0007669"/>
    <property type="project" value="InterPro"/>
</dbReference>
<name>A0A2S4VTR8_9BASI</name>
<keyword evidence="4" id="KW-1185">Reference proteome</keyword>
<organism evidence="3 4">
    <name type="scientific">Puccinia striiformis</name>
    <dbReference type="NCBI Taxonomy" id="27350"/>
    <lineage>
        <taxon>Eukaryota</taxon>
        <taxon>Fungi</taxon>
        <taxon>Dikarya</taxon>
        <taxon>Basidiomycota</taxon>
        <taxon>Pucciniomycotina</taxon>
        <taxon>Pucciniomycetes</taxon>
        <taxon>Pucciniales</taxon>
        <taxon>Pucciniaceae</taxon>
        <taxon>Puccinia</taxon>
    </lineage>
</organism>
<feature type="region of interest" description="Disordered" evidence="1">
    <location>
        <begin position="149"/>
        <end position="198"/>
    </location>
</feature>
<evidence type="ECO:0000313" key="3">
    <source>
        <dbReference type="EMBL" id="POW12922.1"/>
    </source>
</evidence>
<evidence type="ECO:0000256" key="1">
    <source>
        <dbReference type="SAM" id="MobiDB-lite"/>
    </source>
</evidence>
<feature type="compositionally biased region" description="Basic and acidic residues" evidence="1">
    <location>
        <begin position="613"/>
        <end position="624"/>
    </location>
</feature>
<dbReference type="Proteomes" id="UP000239156">
    <property type="component" value="Unassembled WGS sequence"/>
</dbReference>
<evidence type="ECO:0000259" key="2">
    <source>
        <dbReference type="SMART" id="SM00581"/>
    </source>
</evidence>
<dbReference type="Pfam" id="PF04037">
    <property type="entry name" value="DUF382"/>
    <property type="match status" value="1"/>
</dbReference>
<dbReference type="Pfam" id="PF04046">
    <property type="entry name" value="PSP"/>
    <property type="match status" value="1"/>
</dbReference>